<feature type="transmembrane region" description="Helical" evidence="1">
    <location>
        <begin position="44"/>
        <end position="62"/>
    </location>
</feature>
<dbReference type="Proteomes" id="UP001596083">
    <property type="component" value="Unassembled WGS sequence"/>
</dbReference>
<feature type="transmembrane region" description="Helical" evidence="1">
    <location>
        <begin position="71"/>
        <end position="88"/>
    </location>
</feature>
<dbReference type="InterPro" id="IPR036249">
    <property type="entry name" value="Thioredoxin-like_sf"/>
</dbReference>
<keyword evidence="1" id="KW-0812">Transmembrane</keyword>
<dbReference type="SUPFAM" id="SSF52833">
    <property type="entry name" value="Thioredoxin-like"/>
    <property type="match status" value="1"/>
</dbReference>
<reference evidence="4" key="1">
    <citation type="journal article" date="2019" name="Int. J. Syst. Evol. Microbiol.">
        <title>The Global Catalogue of Microorganisms (GCM) 10K type strain sequencing project: providing services to taxonomists for standard genome sequencing and annotation.</title>
        <authorList>
            <consortium name="The Broad Institute Genomics Platform"/>
            <consortium name="The Broad Institute Genome Sequencing Center for Infectious Disease"/>
            <person name="Wu L."/>
            <person name="Ma J."/>
        </authorList>
    </citation>
    <scope>NUCLEOTIDE SEQUENCE [LARGE SCALE GENOMIC DNA]</scope>
    <source>
        <strain evidence="4">CGMCC 4.7304</strain>
    </source>
</reference>
<dbReference type="EMBL" id="JBHSPB010000022">
    <property type="protein sequence ID" value="MFC5723981.1"/>
    <property type="molecule type" value="Genomic_DNA"/>
</dbReference>
<feature type="transmembrane region" description="Helical" evidence="1">
    <location>
        <begin position="108"/>
        <end position="128"/>
    </location>
</feature>
<evidence type="ECO:0000256" key="2">
    <source>
        <dbReference type="SAM" id="SignalP"/>
    </source>
</evidence>
<name>A0ABW0Z573_9ACTN</name>
<evidence type="ECO:0000313" key="4">
    <source>
        <dbReference type="Proteomes" id="UP001596083"/>
    </source>
</evidence>
<proteinExistence type="predicted"/>
<feature type="chain" id="PRO_5045220874" description="Methylamine utilization protein MauE" evidence="2">
    <location>
        <begin position="21"/>
        <end position="260"/>
    </location>
</feature>
<evidence type="ECO:0000256" key="1">
    <source>
        <dbReference type="SAM" id="Phobius"/>
    </source>
</evidence>
<feature type="transmembrane region" description="Helical" evidence="1">
    <location>
        <begin position="135"/>
        <end position="153"/>
    </location>
</feature>
<comment type="caution">
    <text evidence="3">The sequence shown here is derived from an EMBL/GenBank/DDBJ whole genome shotgun (WGS) entry which is preliminary data.</text>
</comment>
<sequence length="260" mass="26735">MTAALLALCAAAALAVVAFAVTAKLLDWPRTQLRWPVRGRAAWLVGPVHVVVLETVVVLLVITPGGARPRCAVLAVLFLGYGVAAAVLRGRTCGCFGAGFTTRFGYGHAAACFLASGVLGAAAALVTVPAHTASLGAADAALTGAAVAAGLWWPRARAEQRATDPARIPLIERIVVYGSSDCPHCKGLWTHREQLAAISAHPVEFQLVDRLPGGENARRAALAEAGGAVPAAVGYRADGQRVYGPAVGTVPIRDLLRATG</sequence>
<accession>A0ABW0Z573</accession>
<keyword evidence="1" id="KW-0472">Membrane</keyword>
<evidence type="ECO:0008006" key="5">
    <source>
        <dbReference type="Google" id="ProtNLM"/>
    </source>
</evidence>
<evidence type="ECO:0000313" key="3">
    <source>
        <dbReference type="EMBL" id="MFC5723981.1"/>
    </source>
</evidence>
<keyword evidence="1" id="KW-1133">Transmembrane helix</keyword>
<gene>
    <name evidence="3" type="ORF">ACFP1Z_27825</name>
</gene>
<organism evidence="3 4">
    <name type="scientific">Streptomyces gamaensis</name>
    <dbReference type="NCBI Taxonomy" id="1763542"/>
    <lineage>
        <taxon>Bacteria</taxon>
        <taxon>Bacillati</taxon>
        <taxon>Actinomycetota</taxon>
        <taxon>Actinomycetes</taxon>
        <taxon>Kitasatosporales</taxon>
        <taxon>Streptomycetaceae</taxon>
        <taxon>Streptomyces</taxon>
    </lineage>
</organism>
<dbReference type="RefSeq" id="WP_390320410.1">
    <property type="nucleotide sequence ID" value="NZ_JBHSPB010000022.1"/>
</dbReference>
<feature type="signal peptide" evidence="2">
    <location>
        <begin position="1"/>
        <end position="20"/>
    </location>
</feature>
<keyword evidence="2" id="KW-0732">Signal</keyword>
<protein>
    <recommendedName>
        <fullName evidence="5">Methylamine utilization protein MauE</fullName>
    </recommendedName>
</protein>
<keyword evidence="4" id="KW-1185">Reference proteome</keyword>